<accession>A0A8H6VNF4</accession>
<comment type="caution">
    <text evidence="2">The sequence shown here is derived from an EMBL/GenBank/DDBJ whole genome shotgun (WGS) entry which is preliminary data.</text>
</comment>
<organism evidence="2 3">
    <name type="scientific">Pseudocercospora fuligena</name>
    <dbReference type="NCBI Taxonomy" id="685502"/>
    <lineage>
        <taxon>Eukaryota</taxon>
        <taxon>Fungi</taxon>
        <taxon>Dikarya</taxon>
        <taxon>Ascomycota</taxon>
        <taxon>Pezizomycotina</taxon>
        <taxon>Dothideomycetes</taxon>
        <taxon>Dothideomycetidae</taxon>
        <taxon>Mycosphaerellales</taxon>
        <taxon>Mycosphaerellaceae</taxon>
        <taxon>Pseudocercospora</taxon>
    </lineage>
</organism>
<keyword evidence="1" id="KW-0732">Signal</keyword>
<reference evidence="2" key="1">
    <citation type="submission" date="2020-04" db="EMBL/GenBank/DDBJ databases">
        <title>Draft genome resource of the tomato pathogen Pseudocercospora fuligena.</title>
        <authorList>
            <person name="Zaccaron A."/>
        </authorList>
    </citation>
    <scope>NUCLEOTIDE SEQUENCE</scope>
    <source>
        <strain evidence="2">PF001</strain>
    </source>
</reference>
<proteinExistence type="predicted"/>
<evidence type="ECO:0000256" key="1">
    <source>
        <dbReference type="SAM" id="SignalP"/>
    </source>
</evidence>
<dbReference type="EMBL" id="JABCIY010000093">
    <property type="protein sequence ID" value="KAF7193100.1"/>
    <property type="molecule type" value="Genomic_DNA"/>
</dbReference>
<name>A0A8H6VNF4_9PEZI</name>
<evidence type="ECO:0000313" key="3">
    <source>
        <dbReference type="Proteomes" id="UP000660729"/>
    </source>
</evidence>
<feature type="chain" id="PRO_5034339450" evidence="1">
    <location>
        <begin position="20"/>
        <end position="138"/>
    </location>
</feature>
<dbReference type="AlphaFoldDB" id="A0A8H6VNF4"/>
<evidence type="ECO:0000313" key="2">
    <source>
        <dbReference type="EMBL" id="KAF7193100.1"/>
    </source>
</evidence>
<dbReference type="Proteomes" id="UP000660729">
    <property type="component" value="Unassembled WGS sequence"/>
</dbReference>
<protein>
    <submittedName>
        <fullName evidence="2">Uncharacterized protein</fullName>
    </submittedName>
</protein>
<keyword evidence="3" id="KW-1185">Reference proteome</keyword>
<sequence length="138" mass="14117">MKTTTVMAVLALFAAQSLAAPRNVMIDVIGSGKGGSLAVCGSGQWSGCKREAAPEPEPEPKKLIVDVMKGGGGGDGMVHAAVCGTGQWSGCKREAKPEPEPKPKMVLDVIGGGGGSIGPAVCGIGRGNCKRELSQRWW</sequence>
<gene>
    <name evidence="2" type="ORF">HII31_05534</name>
</gene>
<feature type="signal peptide" evidence="1">
    <location>
        <begin position="1"/>
        <end position="19"/>
    </location>
</feature>